<dbReference type="Proteomes" id="UP000321513">
    <property type="component" value="Unassembled WGS sequence"/>
</dbReference>
<accession>A0A512BF05</accession>
<gene>
    <name evidence="2" type="ORF">SAE01_30340</name>
</gene>
<reference evidence="2 3" key="1">
    <citation type="submission" date="2019-07" db="EMBL/GenBank/DDBJ databases">
        <title>Whole genome shotgun sequence of Segetibacter aerophilus NBRC 106135.</title>
        <authorList>
            <person name="Hosoyama A."/>
            <person name="Uohara A."/>
            <person name="Ohji S."/>
            <person name="Ichikawa N."/>
        </authorList>
    </citation>
    <scope>NUCLEOTIDE SEQUENCE [LARGE SCALE GENOMIC DNA]</scope>
    <source>
        <strain evidence="2 3">NBRC 106135</strain>
    </source>
</reference>
<feature type="chain" id="PRO_5021846784" description="Sensor of ECF-type sigma factor" evidence="1">
    <location>
        <begin position="22"/>
        <end position="130"/>
    </location>
</feature>
<name>A0A512BF05_9BACT</name>
<dbReference type="AlphaFoldDB" id="A0A512BF05"/>
<protein>
    <recommendedName>
        <fullName evidence="4">Sensor of ECF-type sigma factor</fullName>
    </recommendedName>
</protein>
<proteinExistence type="predicted"/>
<dbReference type="EMBL" id="BJYT01000011">
    <property type="protein sequence ID" value="GEO10538.1"/>
    <property type="molecule type" value="Genomic_DNA"/>
</dbReference>
<evidence type="ECO:0008006" key="4">
    <source>
        <dbReference type="Google" id="ProtNLM"/>
    </source>
</evidence>
<sequence>MTEKFTLLLVLLININYICFAQPQQNSKRADSLQVEFLTKELDLTSEESDKLWPVYNNYKNEIRNIRKEDQSDQIVLDEKVLNIRKKYKDDFKAVLGSDERVNKLFVAEKNFMEMLRKELIKRNIKREGT</sequence>
<keyword evidence="3" id="KW-1185">Reference proteome</keyword>
<organism evidence="2 3">
    <name type="scientific">Segetibacter aerophilus</name>
    <dbReference type="NCBI Taxonomy" id="670293"/>
    <lineage>
        <taxon>Bacteria</taxon>
        <taxon>Pseudomonadati</taxon>
        <taxon>Bacteroidota</taxon>
        <taxon>Chitinophagia</taxon>
        <taxon>Chitinophagales</taxon>
        <taxon>Chitinophagaceae</taxon>
        <taxon>Segetibacter</taxon>
    </lineage>
</organism>
<evidence type="ECO:0000256" key="1">
    <source>
        <dbReference type="SAM" id="SignalP"/>
    </source>
</evidence>
<feature type="signal peptide" evidence="1">
    <location>
        <begin position="1"/>
        <end position="21"/>
    </location>
</feature>
<comment type="caution">
    <text evidence="2">The sequence shown here is derived from an EMBL/GenBank/DDBJ whole genome shotgun (WGS) entry which is preliminary data.</text>
</comment>
<evidence type="ECO:0000313" key="3">
    <source>
        <dbReference type="Proteomes" id="UP000321513"/>
    </source>
</evidence>
<dbReference type="RefSeq" id="WP_147204648.1">
    <property type="nucleotide sequence ID" value="NZ_BJYT01000011.1"/>
</dbReference>
<keyword evidence="1" id="KW-0732">Signal</keyword>
<dbReference type="OrthoDB" id="675330at2"/>
<evidence type="ECO:0000313" key="2">
    <source>
        <dbReference type="EMBL" id="GEO10538.1"/>
    </source>
</evidence>